<evidence type="ECO:0000256" key="1">
    <source>
        <dbReference type="SAM" id="MobiDB-lite"/>
    </source>
</evidence>
<organism evidence="2 3">
    <name type="scientific">Batillaria attramentaria</name>
    <dbReference type="NCBI Taxonomy" id="370345"/>
    <lineage>
        <taxon>Eukaryota</taxon>
        <taxon>Metazoa</taxon>
        <taxon>Spiralia</taxon>
        <taxon>Lophotrochozoa</taxon>
        <taxon>Mollusca</taxon>
        <taxon>Gastropoda</taxon>
        <taxon>Caenogastropoda</taxon>
        <taxon>Sorbeoconcha</taxon>
        <taxon>Cerithioidea</taxon>
        <taxon>Batillariidae</taxon>
        <taxon>Batillaria</taxon>
    </lineage>
</organism>
<feature type="region of interest" description="Disordered" evidence="1">
    <location>
        <begin position="169"/>
        <end position="195"/>
    </location>
</feature>
<evidence type="ECO:0000313" key="2">
    <source>
        <dbReference type="EMBL" id="KAK7469950.1"/>
    </source>
</evidence>
<accession>A0ABD0JD49</accession>
<gene>
    <name evidence="2" type="ORF">BaRGS_00036054</name>
</gene>
<proteinExistence type="predicted"/>
<keyword evidence="3" id="KW-1185">Reference proteome</keyword>
<protein>
    <recommendedName>
        <fullName evidence="4">Secreted protein</fullName>
    </recommendedName>
</protein>
<reference evidence="2 3" key="1">
    <citation type="journal article" date="2023" name="Sci. Data">
        <title>Genome assembly of the Korean intertidal mud-creeper Batillaria attramentaria.</title>
        <authorList>
            <person name="Patra A.K."/>
            <person name="Ho P.T."/>
            <person name="Jun S."/>
            <person name="Lee S.J."/>
            <person name="Kim Y."/>
            <person name="Won Y.J."/>
        </authorList>
    </citation>
    <scope>NUCLEOTIDE SEQUENCE [LARGE SCALE GENOMIC DNA]</scope>
    <source>
        <strain evidence="2">Wonlab-2016</strain>
    </source>
</reference>
<evidence type="ECO:0008006" key="4">
    <source>
        <dbReference type="Google" id="ProtNLM"/>
    </source>
</evidence>
<name>A0ABD0JD49_9CAEN</name>
<comment type="caution">
    <text evidence="2">The sequence shown here is derived from an EMBL/GenBank/DDBJ whole genome shotgun (WGS) entry which is preliminary data.</text>
</comment>
<dbReference type="Proteomes" id="UP001519460">
    <property type="component" value="Unassembled WGS sequence"/>
</dbReference>
<evidence type="ECO:0000313" key="3">
    <source>
        <dbReference type="Proteomes" id="UP001519460"/>
    </source>
</evidence>
<dbReference type="EMBL" id="JACVVK020000498">
    <property type="protein sequence ID" value="KAK7469950.1"/>
    <property type="molecule type" value="Genomic_DNA"/>
</dbReference>
<sequence>MWWEASFCLARASCCCSIAAPFHSARSARGWSTERSEVAWNSTTVGKQFFRPWRNNKRKKSPVLHVFDVPSVVITPPSPNVTPRGGENDSIGSSGDLVRNIVVNSDAASSGQDKTCADTHNSGDVFNETSLPPDLPEGGGHLWEEIRHRASVLPPVAVHPLGIVRLEGEAPPTGCDGHKKPAQQRSVLSLTDAER</sequence>
<dbReference type="AlphaFoldDB" id="A0ABD0JD49"/>